<dbReference type="Proteomes" id="UP000790347">
    <property type="component" value="Unassembled WGS sequence"/>
</dbReference>
<reference evidence="3" key="2">
    <citation type="journal article" date="2022" name="Res Sq">
        <title>Comparative Genomics Reveals Insights into the Divergent Evolution of Astigmatic Mites and Household Pest Adaptations.</title>
        <authorList>
            <person name="Xiong Q."/>
            <person name="Wan A.T.-Y."/>
            <person name="Liu X.-Y."/>
            <person name="Fung C.S.-H."/>
            <person name="Xiao X."/>
            <person name="Malainual N."/>
            <person name="Hou J."/>
            <person name="Wang L."/>
            <person name="Wang M."/>
            <person name="Yang K."/>
            <person name="Cui Y."/>
            <person name="Leung E."/>
            <person name="Nong W."/>
            <person name="Shin S.-K."/>
            <person name="Au S."/>
            <person name="Jeong K.Y."/>
            <person name="Chew F.T."/>
            <person name="Hui J."/>
            <person name="Leung T.F."/>
            <person name="Tungtrongchitr A."/>
            <person name="Zhong N."/>
            <person name="Liu Z."/>
            <person name="Tsui S."/>
        </authorList>
    </citation>
    <scope>NUCLEOTIDE SEQUENCE</scope>
    <source>
        <strain evidence="3">Derf</strain>
        <tissue evidence="3">Whole organism</tissue>
    </source>
</reference>
<reference evidence="3" key="1">
    <citation type="submission" date="2013-05" db="EMBL/GenBank/DDBJ databases">
        <authorList>
            <person name="Yim A.K.Y."/>
            <person name="Chan T.F."/>
            <person name="Ji K.M."/>
            <person name="Liu X.Y."/>
            <person name="Zhou J.W."/>
            <person name="Li R.Q."/>
            <person name="Yang K.Y."/>
            <person name="Li J."/>
            <person name="Li M."/>
            <person name="Law P.T.W."/>
            <person name="Wu Y.L."/>
            <person name="Cai Z.L."/>
            <person name="Qin H."/>
            <person name="Bao Y."/>
            <person name="Leung R.K.K."/>
            <person name="Ng P.K.S."/>
            <person name="Zou J."/>
            <person name="Zhong X.J."/>
            <person name="Ran P.X."/>
            <person name="Zhong N.S."/>
            <person name="Liu Z.G."/>
            <person name="Tsui S.K.W."/>
        </authorList>
    </citation>
    <scope>NUCLEOTIDE SEQUENCE</scope>
    <source>
        <strain evidence="3">Derf</strain>
        <tissue evidence="3">Whole organism</tissue>
    </source>
</reference>
<feature type="region of interest" description="Disordered" evidence="1">
    <location>
        <begin position="190"/>
        <end position="215"/>
    </location>
</feature>
<feature type="domain" description="Chitin-binding type-2" evidence="2">
    <location>
        <begin position="473"/>
        <end position="530"/>
    </location>
</feature>
<dbReference type="GO" id="GO:0005576">
    <property type="term" value="C:extracellular region"/>
    <property type="evidence" value="ECO:0007669"/>
    <property type="project" value="InterPro"/>
</dbReference>
<dbReference type="SMART" id="SM00494">
    <property type="entry name" value="ChtBD2"/>
    <property type="match status" value="1"/>
</dbReference>
<dbReference type="AlphaFoldDB" id="A0A922HXE0"/>
<evidence type="ECO:0000256" key="1">
    <source>
        <dbReference type="SAM" id="MobiDB-lite"/>
    </source>
</evidence>
<keyword evidence="4" id="KW-1185">Reference proteome</keyword>
<comment type="caution">
    <text evidence="3">The sequence shown here is derived from an EMBL/GenBank/DDBJ whole genome shotgun (WGS) entry which is preliminary data.</text>
</comment>
<dbReference type="PROSITE" id="PS50940">
    <property type="entry name" value="CHIT_BIND_II"/>
    <property type="match status" value="1"/>
</dbReference>
<feature type="region of interest" description="Disordered" evidence="1">
    <location>
        <begin position="65"/>
        <end position="86"/>
    </location>
</feature>
<proteinExistence type="predicted"/>
<feature type="compositionally biased region" description="Low complexity" evidence="1">
    <location>
        <begin position="190"/>
        <end position="208"/>
    </location>
</feature>
<dbReference type="Pfam" id="PF01607">
    <property type="entry name" value="CBM_14"/>
    <property type="match status" value="1"/>
</dbReference>
<accession>A0A922HXE0</accession>
<dbReference type="PANTHER" id="PTHR22933:SF43">
    <property type="entry name" value="LP10131P"/>
    <property type="match status" value="1"/>
</dbReference>
<name>A0A922HXE0_DERFA</name>
<evidence type="ECO:0000259" key="2">
    <source>
        <dbReference type="PROSITE" id="PS50940"/>
    </source>
</evidence>
<dbReference type="InterPro" id="IPR036508">
    <property type="entry name" value="Chitin-bd_dom_sf"/>
</dbReference>
<dbReference type="GO" id="GO:0008061">
    <property type="term" value="F:chitin binding"/>
    <property type="evidence" value="ECO:0007669"/>
    <property type="project" value="InterPro"/>
</dbReference>
<organism evidence="3 4">
    <name type="scientific">Dermatophagoides farinae</name>
    <name type="common">American house dust mite</name>
    <dbReference type="NCBI Taxonomy" id="6954"/>
    <lineage>
        <taxon>Eukaryota</taxon>
        <taxon>Metazoa</taxon>
        <taxon>Ecdysozoa</taxon>
        <taxon>Arthropoda</taxon>
        <taxon>Chelicerata</taxon>
        <taxon>Arachnida</taxon>
        <taxon>Acari</taxon>
        <taxon>Acariformes</taxon>
        <taxon>Sarcoptiformes</taxon>
        <taxon>Astigmata</taxon>
        <taxon>Psoroptidia</taxon>
        <taxon>Analgoidea</taxon>
        <taxon>Pyroglyphidae</taxon>
        <taxon>Dermatophagoidinae</taxon>
        <taxon>Dermatophagoides</taxon>
    </lineage>
</organism>
<protein>
    <recommendedName>
        <fullName evidence="2">Chitin-binding type-2 domain-containing protein</fullName>
    </recommendedName>
</protein>
<evidence type="ECO:0000313" key="4">
    <source>
        <dbReference type="Proteomes" id="UP000790347"/>
    </source>
</evidence>
<evidence type="ECO:0000313" key="3">
    <source>
        <dbReference type="EMBL" id="KAH9511488.1"/>
    </source>
</evidence>
<gene>
    <name evidence="3" type="ORF">DERF_009946</name>
</gene>
<dbReference type="PANTHER" id="PTHR22933">
    <property type="entry name" value="FI18007P1-RELATED"/>
    <property type="match status" value="1"/>
</dbReference>
<dbReference type="Gene3D" id="2.170.140.10">
    <property type="entry name" value="Chitin binding domain"/>
    <property type="match status" value="1"/>
</dbReference>
<dbReference type="EMBL" id="ASGP02000004">
    <property type="protein sequence ID" value="KAH9511488.1"/>
    <property type="molecule type" value="Genomic_DNA"/>
</dbReference>
<dbReference type="SUPFAM" id="SSF57625">
    <property type="entry name" value="Invertebrate chitin-binding proteins"/>
    <property type="match status" value="1"/>
</dbReference>
<dbReference type="InterPro" id="IPR052976">
    <property type="entry name" value="Scoloptoxin-like"/>
</dbReference>
<sequence>MKSLIQFKRQRRLFSTTGTSINRISIMNLLAILCDIFNSSIQSVKNNDNEPEFGVRLNNRPQTSIASHHSRHNHHQRKHHSNLNQNNYHAKNSDLIASASSSSMQLKSKSKNESEIHHMNVNLEEKKLSNNHNHSSVRIFRKKNLHVKGKKRILNNISTATTNKNGNNVTSWPINNKEMLLINNNINPVKANKSANNNRSNKNNSGGNIDDDQSTSESIYSNEYVVVGHDDYPHKKEDQQLSFSVIQPFNKSVKIYGGGQTSNIQLMLQKEHNHRQQQQTQDEEEKFIRQPLLVDNLMAMSNELPPLTAALPMHYLSHESSSMDSPPLFASADPTNIASLYNTLPHSSSKVSQQAGTTTELTNSLIEKPILISHHHSFNPITSLNHQQQSISHYYDPVSSLNSGLESSGLIDTTLSPLSSYPKEAALLSQPIIHHHHHHNEHLFNGISMDYIPGIPGKPWKDYPLYSQVPKTTFHCNGAYGYFADIETSCQVWHYCQPDGRHDSFLCTNGTLFNQMTRVCDWWYNVDCKMSAHHYGVNADLYKQPLILHDLTHLQPSSHHHHHNLI</sequence>
<dbReference type="InterPro" id="IPR002557">
    <property type="entry name" value="Chitin-bd_dom"/>
</dbReference>
<feature type="compositionally biased region" description="Basic residues" evidence="1">
    <location>
        <begin position="68"/>
        <end position="81"/>
    </location>
</feature>